<evidence type="ECO:0000313" key="1">
    <source>
        <dbReference type="EMBL" id="KAH3780623.1"/>
    </source>
</evidence>
<keyword evidence="2" id="KW-1185">Reference proteome</keyword>
<sequence length="59" mass="7003">MDPSDVWSMMTIINRTAKSRLMTLKGNQNYFFKPSEISRAEKKFCITMESDHIRGEKRF</sequence>
<dbReference type="AlphaFoldDB" id="A0A9D4EJ57"/>
<reference evidence="1" key="1">
    <citation type="journal article" date="2019" name="bioRxiv">
        <title>The Genome of the Zebra Mussel, Dreissena polymorpha: A Resource for Invasive Species Research.</title>
        <authorList>
            <person name="McCartney M.A."/>
            <person name="Auch B."/>
            <person name="Kono T."/>
            <person name="Mallez S."/>
            <person name="Zhang Y."/>
            <person name="Obille A."/>
            <person name="Becker A."/>
            <person name="Abrahante J.E."/>
            <person name="Garbe J."/>
            <person name="Badalamenti J.P."/>
            <person name="Herman A."/>
            <person name="Mangelson H."/>
            <person name="Liachko I."/>
            <person name="Sullivan S."/>
            <person name="Sone E.D."/>
            <person name="Koren S."/>
            <person name="Silverstein K.A.T."/>
            <person name="Beckman K.B."/>
            <person name="Gohl D.M."/>
        </authorList>
    </citation>
    <scope>NUCLEOTIDE SEQUENCE</scope>
    <source>
        <strain evidence="1">Duluth1</strain>
        <tissue evidence="1">Whole animal</tissue>
    </source>
</reference>
<dbReference type="Proteomes" id="UP000828390">
    <property type="component" value="Unassembled WGS sequence"/>
</dbReference>
<proteinExistence type="predicted"/>
<name>A0A9D4EJ57_DREPO</name>
<dbReference type="EMBL" id="JAIWYP010000008">
    <property type="protein sequence ID" value="KAH3780623.1"/>
    <property type="molecule type" value="Genomic_DNA"/>
</dbReference>
<reference evidence="1" key="2">
    <citation type="submission" date="2020-11" db="EMBL/GenBank/DDBJ databases">
        <authorList>
            <person name="McCartney M.A."/>
            <person name="Auch B."/>
            <person name="Kono T."/>
            <person name="Mallez S."/>
            <person name="Becker A."/>
            <person name="Gohl D.M."/>
            <person name="Silverstein K.A.T."/>
            <person name="Koren S."/>
            <person name="Bechman K.B."/>
            <person name="Herman A."/>
            <person name="Abrahante J.E."/>
            <person name="Garbe J."/>
        </authorList>
    </citation>
    <scope>NUCLEOTIDE SEQUENCE</scope>
    <source>
        <strain evidence="1">Duluth1</strain>
        <tissue evidence="1">Whole animal</tissue>
    </source>
</reference>
<organism evidence="1 2">
    <name type="scientific">Dreissena polymorpha</name>
    <name type="common">Zebra mussel</name>
    <name type="synonym">Mytilus polymorpha</name>
    <dbReference type="NCBI Taxonomy" id="45954"/>
    <lineage>
        <taxon>Eukaryota</taxon>
        <taxon>Metazoa</taxon>
        <taxon>Spiralia</taxon>
        <taxon>Lophotrochozoa</taxon>
        <taxon>Mollusca</taxon>
        <taxon>Bivalvia</taxon>
        <taxon>Autobranchia</taxon>
        <taxon>Heteroconchia</taxon>
        <taxon>Euheterodonta</taxon>
        <taxon>Imparidentia</taxon>
        <taxon>Neoheterodontei</taxon>
        <taxon>Myida</taxon>
        <taxon>Dreissenoidea</taxon>
        <taxon>Dreissenidae</taxon>
        <taxon>Dreissena</taxon>
    </lineage>
</organism>
<comment type="caution">
    <text evidence="1">The sequence shown here is derived from an EMBL/GenBank/DDBJ whole genome shotgun (WGS) entry which is preliminary data.</text>
</comment>
<protein>
    <submittedName>
        <fullName evidence="1">Uncharacterized protein</fullName>
    </submittedName>
</protein>
<evidence type="ECO:0000313" key="2">
    <source>
        <dbReference type="Proteomes" id="UP000828390"/>
    </source>
</evidence>
<gene>
    <name evidence="1" type="ORF">DPMN_158442</name>
</gene>
<accession>A0A9D4EJ57</accession>